<dbReference type="Pfam" id="PF00005">
    <property type="entry name" value="ABC_tran"/>
    <property type="match status" value="1"/>
</dbReference>
<accession>A0A9X0YHA8</accession>
<dbReference type="SUPFAM" id="SSF52540">
    <property type="entry name" value="P-loop containing nucleoside triphosphate hydrolases"/>
    <property type="match status" value="2"/>
</dbReference>
<keyword evidence="4" id="KW-0547">Nucleotide-binding</keyword>
<dbReference type="GO" id="GO:0016887">
    <property type="term" value="F:ATP hydrolysis activity"/>
    <property type="evidence" value="ECO:0007669"/>
    <property type="project" value="InterPro"/>
</dbReference>
<keyword evidence="2" id="KW-0813">Transport</keyword>
<dbReference type="GO" id="GO:0005524">
    <property type="term" value="F:ATP binding"/>
    <property type="evidence" value="ECO:0007669"/>
    <property type="project" value="UniProtKB-KW"/>
</dbReference>
<gene>
    <name evidence="4" type="ORF">J2Z56_000047</name>
    <name evidence="5" type="ORF">J2Z57_000713</name>
</gene>
<evidence type="ECO:0000313" key="6">
    <source>
        <dbReference type="Proteomes" id="UP001138672"/>
    </source>
</evidence>
<dbReference type="Proteomes" id="UP001231587">
    <property type="component" value="Unassembled WGS sequence"/>
</dbReference>
<dbReference type="InterPro" id="IPR003439">
    <property type="entry name" value="ABC_transporter-like_ATP-bd"/>
</dbReference>
<evidence type="ECO:0000313" key="5">
    <source>
        <dbReference type="EMBL" id="MDQ0334286.1"/>
    </source>
</evidence>
<reference evidence="4" key="1">
    <citation type="submission" date="2021-03" db="EMBL/GenBank/DDBJ databases">
        <title>Genomic Encyclopedia of Type Strains, Phase IV (KMG-IV): sequencing the most valuable type-strain genomes for metagenomic binning, comparative biology and taxonomic classification.</title>
        <authorList>
            <person name="Goeker M."/>
        </authorList>
    </citation>
    <scope>NUCLEOTIDE SEQUENCE</scope>
    <source>
        <strain evidence="4">DSM 15523</strain>
        <strain evidence="5 7">DSM 16476</strain>
    </source>
</reference>
<comment type="caution">
    <text evidence="4">The sequence shown here is derived from an EMBL/GenBank/DDBJ whole genome shotgun (WGS) entry which is preliminary data.</text>
</comment>
<name>A0A9X0YHA8_9FLAO</name>
<evidence type="ECO:0000313" key="4">
    <source>
        <dbReference type="EMBL" id="MBP1838151.1"/>
    </source>
</evidence>
<dbReference type="PROSITE" id="PS50893">
    <property type="entry name" value="ABC_TRANSPORTER_2"/>
    <property type="match status" value="1"/>
</dbReference>
<evidence type="ECO:0000259" key="3">
    <source>
        <dbReference type="PROSITE" id="PS50893"/>
    </source>
</evidence>
<evidence type="ECO:0000256" key="2">
    <source>
        <dbReference type="ARBA" id="ARBA00022448"/>
    </source>
</evidence>
<protein>
    <submittedName>
        <fullName evidence="4">Molybdate transport system ATP-binding protein</fullName>
    </submittedName>
</protein>
<dbReference type="EMBL" id="JAGGJQ010000001">
    <property type="protein sequence ID" value="MBP1838151.1"/>
    <property type="molecule type" value="Genomic_DNA"/>
</dbReference>
<dbReference type="Gene3D" id="3.40.50.300">
    <property type="entry name" value="P-loop containing nucleotide triphosphate hydrolases"/>
    <property type="match status" value="2"/>
</dbReference>
<dbReference type="InterPro" id="IPR027417">
    <property type="entry name" value="P-loop_NTPase"/>
</dbReference>
<proteinExistence type="inferred from homology"/>
<feature type="domain" description="ABC transporter" evidence="3">
    <location>
        <begin position="186"/>
        <end position="411"/>
    </location>
</feature>
<dbReference type="OrthoDB" id="9789994at2"/>
<dbReference type="PANTHER" id="PTHR42734">
    <property type="entry name" value="METAL TRANSPORT SYSTEM ATP-BINDING PROTEIN TM_0124-RELATED"/>
    <property type="match status" value="1"/>
</dbReference>
<sequence length="417" mass="47042">MTHIHLAIRFSKTPTPEDYITAITSSEHPLLSEFKGKQGTFLSNATLDEYVKAELLHDDFTLTKDSKRHLLSLSSGERRTLLFNHLLKGNPQFLVLVNPFDSLDIENVAKLKARLTLLSKDIPTIQFFSRTDEIMPYVTSHLKLGEDIYIIQPISEYFAQEQNTPTFGFNNPLPKPISEPKHTLPSKLIDLKKVNVSYNDKSILNNITWSITQGEFWELKGANGTGKSTLVTMMIGDNPKAYGQDVNLFGKKRGSGETVWDIKRNIGYFTPSMMHLFKGQHSALNMVISGLKDSIGLYITPTDLEVNLAKQWLELIGLNTITNTNYYYLSETNKRLILICRAMIKHPPLLILDEPTVGLDDKGARVFINLVQKIAKESKTAILYVSHKTEQELKPTFIFQLERTEAGSIGNIITPSS</sequence>
<keyword evidence="7" id="KW-1185">Reference proteome</keyword>
<dbReference type="EMBL" id="JAUSUU010000002">
    <property type="protein sequence ID" value="MDQ0334286.1"/>
    <property type="molecule type" value="Genomic_DNA"/>
</dbReference>
<keyword evidence="4" id="KW-0067">ATP-binding</keyword>
<evidence type="ECO:0000313" key="7">
    <source>
        <dbReference type="Proteomes" id="UP001231587"/>
    </source>
</evidence>
<dbReference type="AlphaFoldDB" id="A0A9X0YHA8"/>
<organism evidence="4 6">
    <name type="scientific">Formosa algae</name>
    <dbReference type="NCBI Taxonomy" id="225843"/>
    <lineage>
        <taxon>Bacteria</taxon>
        <taxon>Pseudomonadati</taxon>
        <taxon>Bacteroidota</taxon>
        <taxon>Flavobacteriia</taxon>
        <taxon>Flavobacteriales</taxon>
        <taxon>Flavobacteriaceae</taxon>
        <taxon>Formosa</taxon>
    </lineage>
</organism>
<dbReference type="RefSeq" id="WP_057781249.1">
    <property type="nucleotide sequence ID" value="NZ_JAGGJQ010000001.1"/>
</dbReference>
<dbReference type="PANTHER" id="PTHR42734:SF17">
    <property type="entry name" value="METAL TRANSPORT SYSTEM ATP-BINDING PROTEIN TM_0124-RELATED"/>
    <property type="match status" value="1"/>
</dbReference>
<dbReference type="InterPro" id="IPR050153">
    <property type="entry name" value="Metal_Ion_Import_ABC"/>
</dbReference>
<dbReference type="Proteomes" id="UP001138672">
    <property type="component" value="Unassembled WGS sequence"/>
</dbReference>
<evidence type="ECO:0000256" key="1">
    <source>
        <dbReference type="ARBA" id="ARBA00005417"/>
    </source>
</evidence>
<comment type="similarity">
    <text evidence="1">Belongs to the ABC transporter superfamily.</text>
</comment>